<keyword evidence="4" id="KW-0347">Helicase</keyword>
<dbReference type="InterPro" id="IPR038726">
    <property type="entry name" value="PDDEXK_AddAB-type"/>
</dbReference>
<keyword evidence="6" id="KW-0238">DNA-binding</keyword>
<evidence type="ECO:0000256" key="5">
    <source>
        <dbReference type="ARBA" id="ARBA00022840"/>
    </source>
</evidence>
<keyword evidence="3" id="KW-0378">Hydrolase</keyword>
<evidence type="ECO:0000256" key="7">
    <source>
        <dbReference type="ARBA" id="ARBA00023204"/>
    </source>
</evidence>
<dbReference type="Proteomes" id="UP000053681">
    <property type="component" value="Unassembled WGS sequence"/>
</dbReference>
<comment type="caution">
    <text evidence="9">The sequence shown here is derived from an EMBL/GenBank/DDBJ whole genome shotgun (WGS) entry which is preliminary data.</text>
</comment>
<keyword evidence="1" id="KW-0547">Nucleotide-binding</keyword>
<dbReference type="GO" id="GO:0006281">
    <property type="term" value="P:DNA repair"/>
    <property type="evidence" value="ECO:0007669"/>
    <property type="project" value="UniProtKB-KW"/>
</dbReference>
<proteinExistence type="predicted"/>
<evidence type="ECO:0000256" key="1">
    <source>
        <dbReference type="ARBA" id="ARBA00022741"/>
    </source>
</evidence>
<evidence type="ECO:0000313" key="10">
    <source>
        <dbReference type="Proteomes" id="UP000053681"/>
    </source>
</evidence>
<dbReference type="InterPro" id="IPR011604">
    <property type="entry name" value="PDDEXK-like_dom_sf"/>
</dbReference>
<dbReference type="GO" id="GO:0003677">
    <property type="term" value="F:DNA binding"/>
    <property type="evidence" value="ECO:0007669"/>
    <property type="project" value="UniProtKB-KW"/>
</dbReference>
<name>A0A0V8JS01_9BACI</name>
<dbReference type="Gene3D" id="3.90.320.10">
    <property type="match status" value="1"/>
</dbReference>
<sequence>MLLANPPRFFWSLARHNQMIECPRKYAYQYYFSHHGWLSSSTELAKQAYRLKKIVTLPLLVGQAVKQAIRNYSFTTNTESIEEHMTAMRNFIDQELRRAYLQTRDHGDDWYHEPNVYTMMLEYYQKGYLADYEIQQTKTSIERCVTSFFRSKTFRELQSIDLIQILPQEAFCSVELNSVKIFVSLDLLYHKPTTNEYIIVNWQTGKQAHDHLTQLALCAFYIQQTYNVPLNVIQIRNEYLYLGGSHTYYVTAKEIDEFHHTIKESLMNMHLYIEHSEYNQPKPLSAFPMKQSTRCKQCVYQELCEKTD</sequence>
<keyword evidence="10" id="KW-1185">Reference proteome</keyword>
<organism evidence="9 10">
    <name type="scientific">Priestia veravalensis</name>
    <dbReference type="NCBI Taxonomy" id="1414648"/>
    <lineage>
        <taxon>Bacteria</taxon>
        <taxon>Bacillati</taxon>
        <taxon>Bacillota</taxon>
        <taxon>Bacilli</taxon>
        <taxon>Bacillales</taxon>
        <taxon>Bacillaceae</taxon>
        <taxon>Priestia</taxon>
    </lineage>
</organism>
<gene>
    <name evidence="9" type="ORF">AS180_02425</name>
</gene>
<evidence type="ECO:0000259" key="8">
    <source>
        <dbReference type="Pfam" id="PF12705"/>
    </source>
</evidence>
<evidence type="ECO:0000313" key="9">
    <source>
        <dbReference type="EMBL" id="KSU89424.1"/>
    </source>
</evidence>
<dbReference type="GO" id="GO:0004386">
    <property type="term" value="F:helicase activity"/>
    <property type="evidence" value="ECO:0007669"/>
    <property type="project" value="UniProtKB-KW"/>
</dbReference>
<keyword evidence="2" id="KW-0227">DNA damage</keyword>
<dbReference type="EMBL" id="LNQP01000005">
    <property type="protein sequence ID" value="KSU89424.1"/>
    <property type="molecule type" value="Genomic_DNA"/>
</dbReference>
<dbReference type="RefSeq" id="WP_062686306.1">
    <property type="nucleotide sequence ID" value="NZ_KQ758628.1"/>
</dbReference>
<evidence type="ECO:0000256" key="2">
    <source>
        <dbReference type="ARBA" id="ARBA00022763"/>
    </source>
</evidence>
<evidence type="ECO:0000256" key="6">
    <source>
        <dbReference type="ARBA" id="ARBA00023125"/>
    </source>
</evidence>
<dbReference type="GO" id="GO:0016787">
    <property type="term" value="F:hydrolase activity"/>
    <property type="evidence" value="ECO:0007669"/>
    <property type="project" value="UniProtKB-KW"/>
</dbReference>
<dbReference type="GO" id="GO:0005524">
    <property type="term" value="F:ATP binding"/>
    <property type="evidence" value="ECO:0007669"/>
    <property type="project" value="UniProtKB-KW"/>
</dbReference>
<protein>
    <recommendedName>
        <fullName evidence="8">PD-(D/E)XK endonuclease-like domain-containing protein</fullName>
    </recommendedName>
</protein>
<evidence type="ECO:0000256" key="4">
    <source>
        <dbReference type="ARBA" id="ARBA00022806"/>
    </source>
</evidence>
<reference evidence="9 10" key="1">
    <citation type="submission" date="2015-11" db="EMBL/GenBank/DDBJ databases">
        <title>Bacillus caseinolyticus sp nov.</title>
        <authorList>
            <person name="Dastager S.G."/>
            <person name="Mawlankar R."/>
        </authorList>
    </citation>
    <scope>NUCLEOTIDE SEQUENCE [LARGE SCALE GENOMIC DNA]</scope>
    <source>
        <strain evidence="9 10">SGD-V-76</strain>
    </source>
</reference>
<feature type="domain" description="PD-(D/E)XK endonuclease-like" evidence="8">
    <location>
        <begin position="11"/>
        <end position="305"/>
    </location>
</feature>
<keyword evidence="7" id="KW-0234">DNA repair</keyword>
<dbReference type="AlphaFoldDB" id="A0A0V8JS01"/>
<dbReference type="Pfam" id="PF12705">
    <property type="entry name" value="PDDEXK_1"/>
    <property type="match status" value="1"/>
</dbReference>
<evidence type="ECO:0000256" key="3">
    <source>
        <dbReference type="ARBA" id="ARBA00022801"/>
    </source>
</evidence>
<keyword evidence="5" id="KW-0067">ATP-binding</keyword>
<accession>A0A0V8JS01</accession>